<evidence type="ECO:0000313" key="15">
    <source>
        <dbReference type="Proteomes" id="UP000243459"/>
    </source>
</evidence>
<evidence type="ECO:0000256" key="3">
    <source>
        <dbReference type="ARBA" id="ARBA00022723"/>
    </source>
</evidence>
<dbReference type="PANTHER" id="PTHR46481:SF7">
    <property type="entry name" value="ZINC FINGER BED DOMAIN-CONTAINING PROTEIN RICESLEEPER 2-LIKE"/>
    <property type="match status" value="1"/>
</dbReference>
<dbReference type="Proteomes" id="UP000243459">
    <property type="component" value="Chromosome 1"/>
</dbReference>
<feature type="domain" description="HAT C-terminal dimerisation" evidence="12">
    <location>
        <begin position="585"/>
        <end position="665"/>
    </location>
</feature>
<dbReference type="SMART" id="SM00614">
    <property type="entry name" value="ZnF_BED"/>
    <property type="match status" value="1"/>
</dbReference>
<reference evidence="15" key="1">
    <citation type="journal article" date="2017" name="Nat. Commun.">
        <title>The asparagus genome sheds light on the origin and evolution of a young Y chromosome.</title>
        <authorList>
            <person name="Harkess A."/>
            <person name="Zhou J."/>
            <person name="Xu C."/>
            <person name="Bowers J.E."/>
            <person name="Van der Hulst R."/>
            <person name="Ayyampalayam S."/>
            <person name="Mercati F."/>
            <person name="Riccardi P."/>
            <person name="McKain M.R."/>
            <person name="Kakrana A."/>
            <person name="Tang H."/>
            <person name="Ray J."/>
            <person name="Groenendijk J."/>
            <person name="Arikit S."/>
            <person name="Mathioni S.M."/>
            <person name="Nakano M."/>
            <person name="Shan H."/>
            <person name="Telgmann-Rauber A."/>
            <person name="Kanno A."/>
            <person name="Yue Z."/>
            <person name="Chen H."/>
            <person name="Li W."/>
            <person name="Chen Y."/>
            <person name="Xu X."/>
            <person name="Zhang Y."/>
            <person name="Luo S."/>
            <person name="Chen H."/>
            <person name="Gao J."/>
            <person name="Mao Z."/>
            <person name="Pires J.C."/>
            <person name="Luo M."/>
            <person name="Kudrna D."/>
            <person name="Wing R.A."/>
            <person name="Meyers B.C."/>
            <person name="Yi K."/>
            <person name="Kong H."/>
            <person name="Lavrijsen P."/>
            <person name="Sunseri F."/>
            <person name="Falavigna A."/>
            <person name="Ye Y."/>
            <person name="Leebens-Mack J.H."/>
            <person name="Chen G."/>
        </authorList>
    </citation>
    <scope>NUCLEOTIDE SEQUENCE [LARGE SCALE GENOMIC DNA]</scope>
    <source>
        <strain evidence="15">cv. DH0086</strain>
    </source>
</reference>
<dbReference type="InterPro" id="IPR025525">
    <property type="entry name" value="hAT-like_transposase_RNase-H"/>
</dbReference>
<feature type="region of interest" description="Disordered" evidence="10">
    <location>
        <begin position="116"/>
        <end position="149"/>
    </location>
</feature>
<evidence type="ECO:0000259" key="11">
    <source>
        <dbReference type="Pfam" id="PF02892"/>
    </source>
</evidence>
<dbReference type="AlphaFoldDB" id="A0A5P1FTD9"/>
<dbReference type="SUPFAM" id="SSF53098">
    <property type="entry name" value="Ribonuclease H-like"/>
    <property type="match status" value="1"/>
</dbReference>
<dbReference type="Gramene" id="ONK81362">
    <property type="protein sequence ID" value="ONK81362"/>
    <property type="gene ID" value="A4U43_C01F28240"/>
</dbReference>
<evidence type="ECO:0000313" key="14">
    <source>
        <dbReference type="EMBL" id="ONK81362.1"/>
    </source>
</evidence>
<dbReference type="InterPro" id="IPR012337">
    <property type="entry name" value="RNaseH-like_sf"/>
</dbReference>
<evidence type="ECO:0000256" key="10">
    <source>
        <dbReference type="SAM" id="MobiDB-lite"/>
    </source>
</evidence>
<keyword evidence="3" id="KW-0479">Metal-binding</keyword>
<dbReference type="Pfam" id="PF14372">
    <property type="entry name" value="hAT-like_RNase-H"/>
    <property type="match status" value="1"/>
</dbReference>
<protein>
    <recommendedName>
        <fullName evidence="16">BED-type domain-containing protein</fullName>
    </recommendedName>
</protein>
<feature type="compositionally biased region" description="Low complexity" evidence="10">
    <location>
        <begin position="139"/>
        <end position="149"/>
    </location>
</feature>
<keyword evidence="8" id="KW-0804">Transcription</keyword>
<keyword evidence="5" id="KW-0862">Zinc</keyword>
<feature type="domain" description="hAT-like transposase RNase-H fold" evidence="13">
    <location>
        <begin position="449"/>
        <end position="528"/>
    </location>
</feature>
<comment type="subcellular location">
    <subcellularLocation>
        <location evidence="1">Nucleus</location>
    </subcellularLocation>
</comment>
<gene>
    <name evidence="14" type="ORF">A4U43_C01F28240</name>
</gene>
<evidence type="ECO:0000256" key="9">
    <source>
        <dbReference type="ARBA" id="ARBA00023242"/>
    </source>
</evidence>
<comment type="subunit">
    <text evidence="2">Homodimer.</text>
</comment>
<evidence type="ECO:0000256" key="8">
    <source>
        <dbReference type="ARBA" id="ARBA00023163"/>
    </source>
</evidence>
<evidence type="ECO:0000256" key="5">
    <source>
        <dbReference type="ARBA" id="ARBA00022833"/>
    </source>
</evidence>
<evidence type="ECO:0000256" key="1">
    <source>
        <dbReference type="ARBA" id="ARBA00004123"/>
    </source>
</evidence>
<keyword evidence="6" id="KW-0805">Transcription regulation</keyword>
<sequence length="696" mass="79095">MQARGRRPALAISLDQGDVGWRERNLMEWNNTFKGMKEMETKGMMDITILPNVEPLDVGLSSSEKGSMGPSVKQRKKSMTSVYLKFFETAPDGKSRRCIFCKQSYSIATATGNLGRHLSHRHPGYDREGDNSQQTTQNVTPIKKPQPQVKPPTLDFDNLNWLLLKWFIGASLPSPVFEDEMLQNSFKFLNPSAKLWPKEKVHAVTIEIFRSMQEDVKELLEHVNSKVSITLDFWTSCEQLFYMCIKCHWIDENWFLQKVLLDVVHVPYPCTGQEIYHALIKTLQRFNIDKKILSCTNDGSPHAIHACHALKEDLDARKLPFYYIPCAARALNLIIEDGLRTPKPIISKIREFSLELNSAPEISQDFKQLTAIYQEGSWKFPLDTSASWNGDYTMLDIVRKAPNSMDSTMKKHEETFGTRNLLLTSTEKSVVNILHSYLEPFHKITTNLSTCKVPTVGLVLFFMDHVFEMISTCRDSSCHEWLKSVADDMAKSTRSFSTQIYSLFTFLASVLDPRIKKELIPENLNTEKNLEDARSHFTVMYASVQFPATANGFGAQEAEETNVVSFAEEIARKRRRGNSITASDELSQYLSEPPLAIAADVLGWWRANSARYPRLSVMARDYLAVPGTAIEPDELFSSKTGEVCKQKFCLPYSSMQAMLCINSWMKSGFKLKYRSAEIDFVKLVESGASATNEVRS</sequence>
<dbReference type="InterPro" id="IPR052035">
    <property type="entry name" value="ZnF_BED_domain_contain"/>
</dbReference>
<dbReference type="Pfam" id="PF02892">
    <property type="entry name" value="zf-BED"/>
    <property type="match status" value="1"/>
</dbReference>
<evidence type="ECO:0000256" key="7">
    <source>
        <dbReference type="ARBA" id="ARBA00023125"/>
    </source>
</evidence>
<accession>A0A5P1FTD9</accession>
<keyword evidence="7" id="KW-0238">DNA-binding</keyword>
<organism evidence="14 15">
    <name type="scientific">Asparagus officinalis</name>
    <name type="common">Garden asparagus</name>
    <dbReference type="NCBI Taxonomy" id="4686"/>
    <lineage>
        <taxon>Eukaryota</taxon>
        <taxon>Viridiplantae</taxon>
        <taxon>Streptophyta</taxon>
        <taxon>Embryophyta</taxon>
        <taxon>Tracheophyta</taxon>
        <taxon>Spermatophyta</taxon>
        <taxon>Magnoliopsida</taxon>
        <taxon>Liliopsida</taxon>
        <taxon>Asparagales</taxon>
        <taxon>Asparagaceae</taxon>
        <taxon>Asparagoideae</taxon>
        <taxon>Asparagus</taxon>
    </lineage>
</organism>
<evidence type="ECO:0000256" key="2">
    <source>
        <dbReference type="ARBA" id="ARBA00011738"/>
    </source>
</evidence>
<dbReference type="PANTHER" id="PTHR46481">
    <property type="entry name" value="ZINC FINGER BED DOMAIN-CONTAINING PROTEIN 4"/>
    <property type="match status" value="1"/>
</dbReference>
<evidence type="ECO:0000259" key="12">
    <source>
        <dbReference type="Pfam" id="PF05699"/>
    </source>
</evidence>
<feature type="domain" description="BED-type" evidence="11">
    <location>
        <begin position="82"/>
        <end position="123"/>
    </location>
</feature>
<proteinExistence type="predicted"/>
<evidence type="ECO:0000256" key="4">
    <source>
        <dbReference type="ARBA" id="ARBA00022771"/>
    </source>
</evidence>
<evidence type="ECO:0000259" key="13">
    <source>
        <dbReference type="Pfam" id="PF14372"/>
    </source>
</evidence>
<dbReference type="GO" id="GO:0008270">
    <property type="term" value="F:zinc ion binding"/>
    <property type="evidence" value="ECO:0007669"/>
    <property type="project" value="UniProtKB-KW"/>
</dbReference>
<keyword evidence="4" id="KW-0863">Zinc-finger</keyword>
<dbReference type="OMA" id="CHIPYPC"/>
<evidence type="ECO:0008006" key="16">
    <source>
        <dbReference type="Google" id="ProtNLM"/>
    </source>
</evidence>
<dbReference type="GO" id="GO:0003677">
    <property type="term" value="F:DNA binding"/>
    <property type="evidence" value="ECO:0007669"/>
    <property type="project" value="UniProtKB-KW"/>
</dbReference>
<dbReference type="GO" id="GO:0046983">
    <property type="term" value="F:protein dimerization activity"/>
    <property type="evidence" value="ECO:0007669"/>
    <property type="project" value="InterPro"/>
</dbReference>
<dbReference type="GO" id="GO:0005634">
    <property type="term" value="C:nucleus"/>
    <property type="evidence" value="ECO:0007669"/>
    <property type="project" value="UniProtKB-SubCell"/>
</dbReference>
<keyword evidence="15" id="KW-1185">Reference proteome</keyword>
<keyword evidence="9" id="KW-0539">Nucleus</keyword>
<dbReference type="InterPro" id="IPR008906">
    <property type="entry name" value="HATC_C_dom"/>
</dbReference>
<name>A0A5P1FTD9_ASPOF</name>
<dbReference type="EMBL" id="CM007381">
    <property type="protein sequence ID" value="ONK81362.1"/>
    <property type="molecule type" value="Genomic_DNA"/>
</dbReference>
<dbReference type="Pfam" id="PF05699">
    <property type="entry name" value="Dimer_Tnp_hAT"/>
    <property type="match status" value="1"/>
</dbReference>
<dbReference type="InterPro" id="IPR003656">
    <property type="entry name" value="Znf_BED"/>
</dbReference>
<evidence type="ECO:0000256" key="6">
    <source>
        <dbReference type="ARBA" id="ARBA00023015"/>
    </source>
</evidence>